<keyword evidence="2" id="KW-1185">Reference proteome</keyword>
<evidence type="ECO:0000313" key="2">
    <source>
        <dbReference type="Proteomes" id="UP000824596"/>
    </source>
</evidence>
<name>A0A9P8SFC9_9HYPO</name>
<reference evidence="1" key="1">
    <citation type="submission" date="2021-09" db="EMBL/GenBank/DDBJ databases">
        <title>A high-quality genome of the endoparasitic fungus Hirsutella rhossiliensis with a comparison of Hirsutella genomes reveals transposable elements contributing to genome size variation.</title>
        <authorList>
            <person name="Lin R."/>
            <person name="Jiao Y."/>
            <person name="Sun X."/>
            <person name="Ling J."/>
            <person name="Xie B."/>
            <person name="Cheng X."/>
        </authorList>
    </citation>
    <scope>NUCLEOTIDE SEQUENCE</scope>
    <source>
        <strain evidence="1">HR02</strain>
    </source>
</reference>
<dbReference type="RefSeq" id="XP_044718129.1">
    <property type="nucleotide sequence ID" value="XM_044867242.1"/>
</dbReference>
<accession>A0A9P8SFC9</accession>
<evidence type="ECO:0000313" key="1">
    <source>
        <dbReference type="EMBL" id="KAH0960616.1"/>
    </source>
</evidence>
<protein>
    <submittedName>
        <fullName evidence="1">Uncharacterized protein</fullName>
    </submittedName>
</protein>
<dbReference type="AlphaFoldDB" id="A0A9P8SFC9"/>
<comment type="caution">
    <text evidence="1">The sequence shown here is derived from an EMBL/GenBank/DDBJ whole genome shotgun (WGS) entry which is preliminary data.</text>
</comment>
<dbReference type="OrthoDB" id="420187at2759"/>
<proteinExistence type="predicted"/>
<organism evidence="1 2">
    <name type="scientific">Hirsutella rhossiliensis</name>
    <dbReference type="NCBI Taxonomy" id="111463"/>
    <lineage>
        <taxon>Eukaryota</taxon>
        <taxon>Fungi</taxon>
        <taxon>Dikarya</taxon>
        <taxon>Ascomycota</taxon>
        <taxon>Pezizomycotina</taxon>
        <taxon>Sordariomycetes</taxon>
        <taxon>Hypocreomycetidae</taxon>
        <taxon>Hypocreales</taxon>
        <taxon>Ophiocordycipitaceae</taxon>
        <taxon>Hirsutella</taxon>
    </lineage>
</organism>
<dbReference type="GeneID" id="68357900"/>
<gene>
    <name evidence="1" type="ORF">HRG_08771</name>
</gene>
<dbReference type="EMBL" id="JAIZPD010000010">
    <property type="protein sequence ID" value="KAH0960616.1"/>
    <property type="molecule type" value="Genomic_DNA"/>
</dbReference>
<sequence length="406" mass="46170">MCTHLVAVWKRLCDGGEEYSAEFLDHLAGYLLNTGLIDYILGASCHQRSSSKAPTLSASWWWRAYRSEHTDRVWHGITSSQDPRVVDALTRMMTNITNLFDYAGLLHLCNKFQPLPVEDSHLRYAFYWTMSWLCLRLLRVVSIRHATEGQMQVLTEQHDLAKLIVEELEHAGMPDDRPACFRFSLPAAIDNDLGTKLWNILVGPQSTCAEDRKAGWYVILSVARKATLQNAFLRTCFSEHLPRLPAGYFCEGMLEFVRASPFALGENPRDFVLDDEAIVARYGIEHLWRIMLEAQDSGLVAQAISIWPSTSIWKAKPSCRIPPPDTAIKPKFAVADLRSFMSETPQQIEGDSARLRYQSFDGDEQTDIMPLSIGKLNTVSSLLASLRQETGFDNYRVYYQATNCFW</sequence>
<dbReference type="Proteomes" id="UP000824596">
    <property type="component" value="Unassembled WGS sequence"/>
</dbReference>